<proteinExistence type="predicted"/>
<keyword evidence="2" id="KW-1185">Reference proteome</keyword>
<accession>A0A5C6A7E3</accession>
<dbReference type="EMBL" id="SJPR01000005">
    <property type="protein sequence ID" value="TWT95297.1"/>
    <property type="molecule type" value="Genomic_DNA"/>
</dbReference>
<sequence>MSCGIVTIATGRKSYKQMAHDLALSVRRFSPGATR</sequence>
<gene>
    <name evidence="1" type="ORF">Pla108_34420</name>
</gene>
<evidence type="ECO:0000313" key="2">
    <source>
        <dbReference type="Proteomes" id="UP000317421"/>
    </source>
</evidence>
<protein>
    <submittedName>
        <fullName evidence="1">Uncharacterized protein</fullName>
    </submittedName>
</protein>
<dbReference type="AlphaFoldDB" id="A0A5C6A7E3"/>
<organism evidence="1 2">
    <name type="scientific">Botrimarina colliarenosi</name>
    <dbReference type="NCBI Taxonomy" id="2528001"/>
    <lineage>
        <taxon>Bacteria</taxon>
        <taxon>Pseudomonadati</taxon>
        <taxon>Planctomycetota</taxon>
        <taxon>Planctomycetia</taxon>
        <taxon>Pirellulales</taxon>
        <taxon>Lacipirellulaceae</taxon>
        <taxon>Botrimarina</taxon>
    </lineage>
</organism>
<dbReference type="Proteomes" id="UP000317421">
    <property type="component" value="Unassembled WGS sequence"/>
</dbReference>
<name>A0A5C6A7E3_9BACT</name>
<reference evidence="1 2" key="1">
    <citation type="submission" date="2019-02" db="EMBL/GenBank/DDBJ databases">
        <title>Deep-cultivation of Planctomycetes and their phenomic and genomic characterization uncovers novel biology.</title>
        <authorList>
            <person name="Wiegand S."/>
            <person name="Jogler M."/>
            <person name="Boedeker C."/>
            <person name="Pinto D."/>
            <person name="Vollmers J."/>
            <person name="Rivas-Marin E."/>
            <person name="Kohn T."/>
            <person name="Peeters S.H."/>
            <person name="Heuer A."/>
            <person name="Rast P."/>
            <person name="Oberbeckmann S."/>
            <person name="Bunk B."/>
            <person name="Jeske O."/>
            <person name="Meyerdierks A."/>
            <person name="Storesund J.E."/>
            <person name="Kallscheuer N."/>
            <person name="Luecker S."/>
            <person name="Lage O.M."/>
            <person name="Pohl T."/>
            <person name="Merkel B.J."/>
            <person name="Hornburger P."/>
            <person name="Mueller R.-W."/>
            <person name="Bruemmer F."/>
            <person name="Labrenz M."/>
            <person name="Spormann A.M."/>
            <person name="Op Den Camp H."/>
            <person name="Overmann J."/>
            <person name="Amann R."/>
            <person name="Jetten M.S.M."/>
            <person name="Mascher T."/>
            <person name="Medema M.H."/>
            <person name="Devos D.P."/>
            <person name="Kaster A.-K."/>
            <person name="Ovreas L."/>
            <person name="Rohde M."/>
            <person name="Galperin M.Y."/>
            <person name="Jogler C."/>
        </authorList>
    </citation>
    <scope>NUCLEOTIDE SEQUENCE [LARGE SCALE GENOMIC DNA]</scope>
    <source>
        <strain evidence="1 2">Pla108</strain>
    </source>
</reference>
<comment type="caution">
    <text evidence="1">The sequence shown here is derived from an EMBL/GenBank/DDBJ whole genome shotgun (WGS) entry which is preliminary data.</text>
</comment>
<evidence type="ECO:0000313" key="1">
    <source>
        <dbReference type="EMBL" id="TWT95297.1"/>
    </source>
</evidence>